<keyword evidence="4" id="KW-0798">TonB box</keyword>
<protein>
    <submittedName>
        <fullName evidence="8">TonB-dependent receptor plug domain-containing protein</fullName>
    </submittedName>
</protein>
<dbReference type="RefSeq" id="WP_152308097.1">
    <property type="nucleotide sequence ID" value="NZ_CP043617.1"/>
</dbReference>
<dbReference type="OrthoDB" id="9768470at2"/>
<comment type="similarity">
    <text evidence="4">Belongs to the TonB-dependent receptor family.</text>
</comment>
<feature type="chain" id="PRO_5024838888" evidence="5">
    <location>
        <begin position="22"/>
        <end position="1067"/>
    </location>
</feature>
<dbReference type="Pfam" id="PF07715">
    <property type="entry name" value="Plug"/>
    <property type="match status" value="1"/>
</dbReference>
<comment type="subcellular location">
    <subcellularLocation>
        <location evidence="1 4">Cell outer membrane</location>
    </subcellularLocation>
</comment>
<dbReference type="AlphaFoldDB" id="A0A5P8P367"/>
<evidence type="ECO:0000256" key="2">
    <source>
        <dbReference type="ARBA" id="ARBA00023136"/>
    </source>
</evidence>
<keyword evidence="3" id="KW-0998">Cell outer membrane</keyword>
<evidence type="ECO:0000259" key="7">
    <source>
        <dbReference type="Pfam" id="PF07715"/>
    </source>
</evidence>
<reference evidence="8 9" key="1">
    <citation type="submission" date="2019-09" db="EMBL/GenBank/DDBJ databases">
        <title>Sulfurimonas gotlandica sp. nov., a chemoautotrophic and psychrotolerant epsilonproteobacterium isolated from a pelagic redoxcline, and an emended description of the genus Sulfurimonas.</title>
        <authorList>
            <person name="Wang S."/>
            <person name="Jiang L."/>
            <person name="Shao S."/>
        </authorList>
    </citation>
    <scope>NUCLEOTIDE SEQUENCE [LARGE SCALE GENOMIC DNA]</scope>
    <source>
        <strain evidence="8 9">GYSZ_1</strain>
    </source>
</reference>
<dbReference type="InterPro" id="IPR008969">
    <property type="entry name" value="CarboxyPept-like_regulatory"/>
</dbReference>
<dbReference type="InterPro" id="IPR012910">
    <property type="entry name" value="Plug_dom"/>
</dbReference>
<evidence type="ECO:0000256" key="4">
    <source>
        <dbReference type="RuleBase" id="RU003357"/>
    </source>
</evidence>
<dbReference type="Proteomes" id="UP000326944">
    <property type="component" value="Chromosome"/>
</dbReference>
<dbReference type="EMBL" id="CP043617">
    <property type="protein sequence ID" value="QFR50149.1"/>
    <property type="molecule type" value="Genomic_DNA"/>
</dbReference>
<keyword evidence="8" id="KW-0675">Receptor</keyword>
<dbReference type="InterPro" id="IPR036942">
    <property type="entry name" value="Beta-barrel_TonB_sf"/>
</dbReference>
<dbReference type="SUPFAM" id="SSF49464">
    <property type="entry name" value="Carboxypeptidase regulatory domain-like"/>
    <property type="match status" value="1"/>
</dbReference>
<sequence length="1067" mass="120849">MQKITKIFLISFIFLTTVLNASENAGSLSISIFKDGKPLQNTQVILDAKDNYVTDADGSLHIFLSVGKHKVEIFGKEGDKNLGYFKRSVEIKRDKDTQITAEFTEDENDEIDIDTPFDTDISINKSTGLAIFSGVLISSDTKKAISNARIFVMGTDVDARSDAEGKFEFEVPSGIKLNISFIHSEHTSKTLKDIVLDKDAKLNKTVSLSPASMELEEFVILAPKVTGSIAMVMAEEKQVNAIVNILGSEQISKKGDSSAASALKRVTGVTLIGGKNIYVRGLGDRYSNIEMNSMPLPSPDPTKRVVPLDIFPAGVISSMKVQKSSTPDIPASFGGGYVDIRTKDKSKDDYMKISFGIKANSNTGKDAPTYEGSDTDIYGFDDGYREIGGGILENSTIVVGERQKSFTTAYFTKEEISAFTQSYVNGRNFNVTNEALPFGGSISVEGAVNYDINDKNKITIFGNYGYVQENQYRLENWYKYEMDKTTNSLYKMPNQYGTTKKSYSDYSHAGIFNIGYNFMDVFRIKYTKLYTHTGTKSTRITDGKLGSNQNDYYTKYYLDWEERTLNTDQISGNFDYAIFDIENNFRFGFENAIAELYQPNNFVYSYLDDGSTENPFLTKQISNHVGTNLESDDELSAFYLKNKFNIEFFSEDDYIDIGFSSSFKERTSKQNKYFLAYRSGAGLTPDTDMTADIETVYNEEVRTDIDYDDRALIIGTLSQPKDYFDAEVDETNFYLSTLLKPTKSIEFLFGGRQVDLTQTIYQYVEDRDNPDFSLRRLVQKVPTVLSINDFYPSASLKYKFNKNNHLDFAYTKTYIMPDLREASDGIYTHPYDVADIMGNPNLVNTDIENFDLKYSHYFSDTENIKTGLFYKDLDKPIEDVMKPSSSLPIYSFDNADNAVLYGIEFDGRKKLSFIYHKLINYFISGNLSYTKSDVTLRKEQESTYTNNHRELQGLSKIVINISLSYERKDRSATLSYNKMGERIRKVGMIDYDGGEGELPSMYPDYMEDPAAVVDFVWIEKLDFGMGLKVKFGNILDKETVWFQGSKDNVTNRFKKGRTFSVSASYRY</sequence>
<feature type="domain" description="TonB-dependent receptor-like beta-barrel" evidence="6">
    <location>
        <begin position="567"/>
        <end position="968"/>
    </location>
</feature>
<evidence type="ECO:0000256" key="3">
    <source>
        <dbReference type="ARBA" id="ARBA00023237"/>
    </source>
</evidence>
<feature type="signal peptide" evidence="5">
    <location>
        <begin position="1"/>
        <end position="21"/>
    </location>
</feature>
<name>A0A5P8P367_9BACT</name>
<evidence type="ECO:0000313" key="9">
    <source>
        <dbReference type="Proteomes" id="UP000326944"/>
    </source>
</evidence>
<evidence type="ECO:0000256" key="1">
    <source>
        <dbReference type="ARBA" id="ARBA00004442"/>
    </source>
</evidence>
<dbReference type="SUPFAM" id="SSF56935">
    <property type="entry name" value="Porins"/>
    <property type="match status" value="1"/>
</dbReference>
<dbReference type="GO" id="GO:0009279">
    <property type="term" value="C:cell outer membrane"/>
    <property type="evidence" value="ECO:0007669"/>
    <property type="project" value="UniProtKB-SubCell"/>
</dbReference>
<dbReference type="KEGG" id="sulg:FJR48_10590"/>
<keyword evidence="5" id="KW-0732">Signal</keyword>
<dbReference type="Gene3D" id="2.60.40.1120">
    <property type="entry name" value="Carboxypeptidase-like, regulatory domain"/>
    <property type="match status" value="1"/>
</dbReference>
<keyword evidence="2 4" id="KW-0472">Membrane</keyword>
<dbReference type="Gene3D" id="2.40.170.20">
    <property type="entry name" value="TonB-dependent receptor, beta-barrel domain"/>
    <property type="match status" value="1"/>
</dbReference>
<keyword evidence="9" id="KW-1185">Reference proteome</keyword>
<proteinExistence type="inferred from homology"/>
<dbReference type="PANTHER" id="PTHR40980">
    <property type="entry name" value="PLUG DOMAIN-CONTAINING PROTEIN"/>
    <property type="match status" value="1"/>
</dbReference>
<evidence type="ECO:0000259" key="6">
    <source>
        <dbReference type="Pfam" id="PF00593"/>
    </source>
</evidence>
<evidence type="ECO:0000256" key="5">
    <source>
        <dbReference type="SAM" id="SignalP"/>
    </source>
</evidence>
<dbReference type="Gene3D" id="2.170.130.10">
    <property type="entry name" value="TonB-dependent receptor, plug domain"/>
    <property type="match status" value="1"/>
</dbReference>
<organism evidence="8 9">
    <name type="scientific">Sulfurimonas lithotrophica</name>
    <dbReference type="NCBI Taxonomy" id="2590022"/>
    <lineage>
        <taxon>Bacteria</taxon>
        <taxon>Pseudomonadati</taxon>
        <taxon>Campylobacterota</taxon>
        <taxon>Epsilonproteobacteria</taxon>
        <taxon>Campylobacterales</taxon>
        <taxon>Sulfurimonadaceae</taxon>
        <taxon>Sulfurimonas</taxon>
    </lineage>
</organism>
<accession>A0A5P8P367</accession>
<dbReference type="Pfam" id="PF00593">
    <property type="entry name" value="TonB_dep_Rec_b-barrel"/>
    <property type="match status" value="1"/>
</dbReference>
<dbReference type="Pfam" id="PF13715">
    <property type="entry name" value="CarbopepD_reg_2"/>
    <property type="match status" value="1"/>
</dbReference>
<dbReference type="InterPro" id="IPR037066">
    <property type="entry name" value="Plug_dom_sf"/>
</dbReference>
<dbReference type="InterPro" id="IPR000531">
    <property type="entry name" value="Beta-barrel_TonB"/>
</dbReference>
<feature type="domain" description="TonB-dependent receptor plug" evidence="7">
    <location>
        <begin position="237"/>
        <end position="326"/>
    </location>
</feature>
<dbReference type="PANTHER" id="PTHR40980:SF5">
    <property type="entry name" value="TONB-DEPENDENT RECEPTOR"/>
    <property type="match status" value="1"/>
</dbReference>
<gene>
    <name evidence="8" type="ORF">FJR48_10590</name>
</gene>
<evidence type="ECO:0000313" key="8">
    <source>
        <dbReference type="EMBL" id="QFR50149.1"/>
    </source>
</evidence>